<comment type="caution">
    <text evidence="1">The sequence shown here is derived from an EMBL/GenBank/DDBJ whole genome shotgun (WGS) entry which is preliminary data.</text>
</comment>
<reference evidence="2" key="1">
    <citation type="journal article" date="2014" name="Sci. Data">
        <title>Genomes of diverse isolates of the marine cyanobacterium Prochlorococcus.</title>
        <authorList>
            <person name="Biller S."/>
            <person name="Berube P."/>
            <person name="Thompson J."/>
            <person name="Kelly L."/>
            <person name="Roggensack S."/>
            <person name="Awad L."/>
            <person name="Roache-Johnson K."/>
            <person name="Ding H."/>
            <person name="Giovannoni S.J."/>
            <person name="Moore L.R."/>
            <person name="Chisholm S.W."/>
        </authorList>
    </citation>
    <scope>NUCLEOTIDE SEQUENCE [LARGE SCALE GENOMIC DNA]</scope>
    <source>
        <strain evidence="2">GP2</strain>
    </source>
</reference>
<organism evidence="1 2">
    <name type="scientific">Prochlorococcus marinus str. GP2</name>
    <dbReference type="NCBI Taxonomy" id="59925"/>
    <lineage>
        <taxon>Bacteria</taxon>
        <taxon>Bacillati</taxon>
        <taxon>Cyanobacteriota</taxon>
        <taxon>Cyanophyceae</taxon>
        <taxon>Synechococcales</taxon>
        <taxon>Prochlorococcaceae</taxon>
        <taxon>Prochlorococcus</taxon>
    </lineage>
</organism>
<dbReference type="Proteomes" id="UP000030598">
    <property type="component" value="Unassembled WGS sequence"/>
</dbReference>
<dbReference type="AlphaFoldDB" id="A0A0A1ZHU3"/>
<evidence type="ECO:0000313" key="2">
    <source>
        <dbReference type="Proteomes" id="UP000030598"/>
    </source>
</evidence>
<evidence type="ECO:0008006" key="3">
    <source>
        <dbReference type="Google" id="ProtNLM"/>
    </source>
</evidence>
<dbReference type="InterPro" id="IPR022203">
    <property type="entry name" value="DUF3727"/>
</dbReference>
<sequence>MKEANSNDNYDAQTLLLNDSNGNQLFCYLEQLVSVEGQEYALLTPVDTPVSLFKINEKDEPELIEKIDKNEQILKNAEAVLQEHDLRLIRSAVTLTVSGELEEPIYDELEEDYIDDDSESYELLVNFNLFDQEYGLYIPLDPFFIVGKLKDKGALLVEDDEFDKIQPLIETELEKSSS</sequence>
<dbReference type="eggNOG" id="ENOG5031WDP">
    <property type="taxonomic scope" value="Bacteria"/>
</dbReference>
<accession>A0A0A1ZHU3</accession>
<dbReference type="STRING" id="59925.EU91_0822"/>
<gene>
    <name evidence="1" type="ORF">EU91_0822</name>
</gene>
<dbReference type="RefSeq" id="WP_032524329.1">
    <property type="nucleotide sequence ID" value="NZ_CP138934.1"/>
</dbReference>
<proteinExistence type="predicted"/>
<dbReference type="PANTHER" id="PTHR36061">
    <property type="match status" value="1"/>
</dbReference>
<dbReference type="EMBL" id="JNAH01000004">
    <property type="protein sequence ID" value="KGF87789.1"/>
    <property type="molecule type" value="Genomic_DNA"/>
</dbReference>
<dbReference type="PANTHER" id="PTHR36061:SF3">
    <property type="entry name" value="OS04G0692200 PROTEIN"/>
    <property type="match status" value="1"/>
</dbReference>
<protein>
    <recommendedName>
        <fullName evidence="3">DUF3727 domain-containing protein</fullName>
    </recommendedName>
</protein>
<dbReference type="OrthoDB" id="571691at2"/>
<name>A0A0A1ZHU3_PROMR</name>
<dbReference type="Pfam" id="PF12527">
    <property type="entry name" value="DUF3727"/>
    <property type="match status" value="1"/>
</dbReference>
<evidence type="ECO:0000313" key="1">
    <source>
        <dbReference type="EMBL" id="KGF87789.1"/>
    </source>
</evidence>